<feature type="domain" description="Peptidase S33 tripeptidyl aminopeptidase-like C-terminal" evidence="5">
    <location>
        <begin position="441"/>
        <end position="541"/>
    </location>
</feature>
<dbReference type="InterPro" id="IPR000073">
    <property type="entry name" value="AB_hydrolase_1"/>
</dbReference>
<dbReference type="SUPFAM" id="SSF53474">
    <property type="entry name" value="alpha/beta-Hydrolases"/>
    <property type="match status" value="1"/>
</dbReference>
<evidence type="ECO:0000259" key="5">
    <source>
        <dbReference type="Pfam" id="PF08386"/>
    </source>
</evidence>
<dbReference type="PANTHER" id="PTHR43248">
    <property type="entry name" value="2-SUCCINYL-6-HYDROXY-2,4-CYCLOHEXADIENE-1-CARBOXYLATE SYNTHASE"/>
    <property type="match status" value="1"/>
</dbReference>
<dbReference type="Gene3D" id="3.40.50.1820">
    <property type="entry name" value="alpha/beta hydrolase"/>
    <property type="match status" value="1"/>
</dbReference>
<dbReference type="Pfam" id="PF08386">
    <property type="entry name" value="Abhydrolase_4"/>
    <property type="match status" value="1"/>
</dbReference>
<keyword evidence="3" id="KW-0472">Membrane</keyword>
<dbReference type="OrthoDB" id="425534at2759"/>
<evidence type="ECO:0000259" key="4">
    <source>
        <dbReference type="Pfam" id="PF00561"/>
    </source>
</evidence>
<proteinExistence type="inferred from homology"/>
<dbReference type="InterPro" id="IPR051601">
    <property type="entry name" value="Serine_prot/Carboxylest_S33"/>
</dbReference>
<dbReference type="Pfam" id="PF00561">
    <property type="entry name" value="Abhydrolase_1"/>
    <property type="match status" value="1"/>
</dbReference>
<dbReference type="InterPro" id="IPR013595">
    <property type="entry name" value="Pept_S33_TAP-like_C"/>
</dbReference>
<feature type="domain" description="AB hydrolase-1" evidence="4">
    <location>
        <begin position="117"/>
        <end position="278"/>
    </location>
</feature>
<evidence type="ECO:0000313" key="6">
    <source>
        <dbReference type="EMBL" id="KAF7348220.1"/>
    </source>
</evidence>
<dbReference type="PANTHER" id="PTHR43248:SF25">
    <property type="entry name" value="AB HYDROLASE-1 DOMAIN-CONTAINING PROTEIN-RELATED"/>
    <property type="match status" value="1"/>
</dbReference>
<keyword evidence="2 6" id="KW-0378">Hydrolase</keyword>
<dbReference type="GO" id="GO:0016787">
    <property type="term" value="F:hydrolase activity"/>
    <property type="evidence" value="ECO:0007669"/>
    <property type="project" value="UniProtKB-KW"/>
</dbReference>
<evidence type="ECO:0000313" key="7">
    <source>
        <dbReference type="Proteomes" id="UP000623467"/>
    </source>
</evidence>
<keyword evidence="3" id="KW-0812">Transmembrane</keyword>
<sequence>MAPVAFVGRVAISCCLIFVALWFFVAEESSPARYKFQGEEHQSHRACSNSALAKDDFSWDSISPTEELIWTDCYSDNQCARLKVPLDYAHPDGGSAAIAMIRIHSGVPHNSSSYRGPILLNPGGPGGSGVDLVARAGAMISTIVGPAFDIVGFDPRGIGRSTPRVSFFTTRAEREIAFVSDPQFGSMNASTDALSRAWARGILQGQLAGERDDGSLRFINTDHTARDMLKIVQAHGHEKLQYWGFSYGSVLGATFASMFPENVGRLVIDGVVDSENYFATEWSNNLLDTEKAWMSFVDGCVAAGPHGCAFFAPTAAEISSNVDKVYTSLRERPIPVRTDTSFGVVDYTMVRATIFRTLYSPYAQFPRLAQALADLSQGNGTALFKMFETPVFECACDPSRFQFESLREAGSAILCNDGKRISPEYKQVLAHYQNSKTVSDWADVWEFIRMPCLAWPEFPKTHFQGPFIANTSFPLLLVGNTADPVTPLWAAKKMSQGFAGSVVLTQDSPGHCSVSAVSLCTQKYIQRYFADGTLPEPGTVCPVDAPIFPTSHSAADADVHEQSTFAVSAADRELFEAVRELAKTSNFGFPMGI</sequence>
<evidence type="ECO:0000256" key="3">
    <source>
        <dbReference type="SAM" id="Phobius"/>
    </source>
</evidence>
<comment type="similarity">
    <text evidence="1">Belongs to the peptidase S33 family.</text>
</comment>
<dbReference type="EMBL" id="JACAZH010000017">
    <property type="protein sequence ID" value="KAF7348220.1"/>
    <property type="molecule type" value="Genomic_DNA"/>
</dbReference>
<evidence type="ECO:0000256" key="2">
    <source>
        <dbReference type="ARBA" id="ARBA00022801"/>
    </source>
</evidence>
<organism evidence="6 7">
    <name type="scientific">Mycena sanguinolenta</name>
    <dbReference type="NCBI Taxonomy" id="230812"/>
    <lineage>
        <taxon>Eukaryota</taxon>
        <taxon>Fungi</taxon>
        <taxon>Dikarya</taxon>
        <taxon>Basidiomycota</taxon>
        <taxon>Agaricomycotina</taxon>
        <taxon>Agaricomycetes</taxon>
        <taxon>Agaricomycetidae</taxon>
        <taxon>Agaricales</taxon>
        <taxon>Marasmiineae</taxon>
        <taxon>Mycenaceae</taxon>
        <taxon>Mycena</taxon>
    </lineage>
</organism>
<name>A0A8H7CS54_9AGAR</name>
<dbReference type="InterPro" id="IPR029058">
    <property type="entry name" value="AB_hydrolase_fold"/>
</dbReference>
<gene>
    <name evidence="6" type="ORF">MSAN_01775400</name>
</gene>
<feature type="transmembrane region" description="Helical" evidence="3">
    <location>
        <begin position="6"/>
        <end position="25"/>
    </location>
</feature>
<dbReference type="AlphaFoldDB" id="A0A8H7CS54"/>
<comment type="caution">
    <text evidence="6">The sequence shown here is derived from an EMBL/GenBank/DDBJ whole genome shotgun (WGS) entry which is preliminary data.</text>
</comment>
<dbReference type="Proteomes" id="UP000623467">
    <property type="component" value="Unassembled WGS sequence"/>
</dbReference>
<reference evidence="6" key="1">
    <citation type="submission" date="2020-05" db="EMBL/GenBank/DDBJ databases">
        <title>Mycena genomes resolve the evolution of fungal bioluminescence.</title>
        <authorList>
            <person name="Tsai I.J."/>
        </authorList>
    </citation>
    <scope>NUCLEOTIDE SEQUENCE</scope>
    <source>
        <strain evidence="6">160909Yilan</strain>
    </source>
</reference>
<keyword evidence="3" id="KW-1133">Transmembrane helix</keyword>
<evidence type="ECO:0000256" key="1">
    <source>
        <dbReference type="ARBA" id="ARBA00010088"/>
    </source>
</evidence>
<protein>
    <submittedName>
        <fullName evidence="6">Abhydrolase-4 domain-containing protein</fullName>
    </submittedName>
</protein>
<accession>A0A8H7CS54</accession>
<keyword evidence="7" id="KW-1185">Reference proteome</keyword>